<evidence type="ECO:0000256" key="1">
    <source>
        <dbReference type="SAM" id="SignalP"/>
    </source>
</evidence>
<dbReference type="AlphaFoldDB" id="A0A6A4HH83"/>
<feature type="chain" id="PRO_5025684794" evidence="1">
    <location>
        <begin position="19"/>
        <end position="131"/>
    </location>
</feature>
<sequence length="131" mass="13238">MVKFIALFALLNAALVSSTVLTRSAAVAAVASKGPVSDSANAITVLTTCNNVNLADCLVWSATTLPVGCTNTAAAGQANDINSVESSTGILCTLFSSTTCTGTSQIINGTVNNLVVVGFANKTNSFECQSN</sequence>
<dbReference type="EMBL" id="ML769488">
    <property type="protein sequence ID" value="KAE9398052.1"/>
    <property type="molecule type" value="Genomic_DNA"/>
</dbReference>
<evidence type="ECO:0000313" key="2">
    <source>
        <dbReference type="EMBL" id="KAE9398052.1"/>
    </source>
</evidence>
<evidence type="ECO:0000313" key="3">
    <source>
        <dbReference type="Proteomes" id="UP000799118"/>
    </source>
</evidence>
<keyword evidence="1" id="KW-0732">Signal</keyword>
<dbReference type="OrthoDB" id="2826615at2759"/>
<feature type="signal peptide" evidence="1">
    <location>
        <begin position="1"/>
        <end position="18"/>
    </location>
</feature>
<dbReference type="Proteomes" id="UP000799118">
    <property type="component" value="Unassembled WGS sequence"/>
</dbReference>
<reference evidence="2" key="1">
    <citation type="journal article" date="2019" name="Environ. Microbiol.">
        <title>Fungal ecological strategies reflected in gene transcription - a case study of two litter decomposers.</title>
        <authorList>
            <person name="Barbi F."/>
            <person name="Kohler A."/>
            <person name="Barry K."/>
            <person name="Baskaran P."/>
            <person name="Daum C."/>
            <person name="Fauchery L."/>
            <person name="Ihrmark K."/>
            <person name="Kuo A."/>
            <person name="LaButti K."/>
            <person name="Lipzen A."/>
            <person name="Morin E."/>
            <person name="Grigoriev I.V."/>
            <person name="Henrissat B."/>
            <person name="Lindahl B."/>
            <person name="Martin F."/>
        </authorList>
    </citation>
    <scope>NUCLEOTIDE SEQUENCE</scope>
    <source>
        <strain evidence="2">JB14</strain>
    </source>
</reference>
<proteinExistence type="predicted"/>
<keyword evidence="3" id="KW-1185">Reference proteome</keyword>
<organism evidence="2 3">
    <name type="scientific">Gymnopus androsaceus JB14</name>
    <dbReference type="NCBI Taxonomy" id="1447944"/>
    <lineage>
        <taxon>Eukaryota</taxon>
        <taxon>Fungi</taxon>
        <taxon>Dikarya</taxon>
        <taxon>Basidiomycota</taxon>
        <taxon>Agaricomycotina</taxon>
        <taxon>Agaricomycetes</taxon>
        <taxon>Agaricomycetidae</taxon>
        <taxon>Agaricales</taxon>
        <taxon>Marasmiineae</taxon>
        <taxon>Omphalotaceae</taxon>
        <taxon>Gymnopus</taxon>
    </lineage>
</organism>
<accession>A0A6A4HH83</accession>
<gene>
    <name evidence="2" type="ORF">BT96DRAFT_1020389</name>
</gene>
<name>A0A6A4HH83_9AGAR</name>
<protein>
    <submittedName>
        <fullName evidence="2">Uncharacterized protein</fullName>
    </submittedName>
</protein>